<evidence type="ECO:0000256" key="8">
    <source>
        <dbReference type="ARBA" id="ARBA00024459"/>
    </source>
</evidence>
<evidence type="ECO:0000256" key="17">
    <source>
        <dbReference type="ARBA" id="ARBA00032071"/>
    </source>
</evidence>
<dbReference type="PROSITE" id="PS00893">
    <property type="entry name" value="NUDIX_BOX"/>
    <property type="match status" value="1"/>
</dbReference>
<gene>
    <name evidence="23" type="primary">mutX</name>
    <name evidence="23" type="ORF">BARAN1_0367</name>
</gene>
<evidence type="ECO:0000256" key="13">
    <source>
        <dbReference type="ARBA" id="ARBA00029673"/>
    </source>
</evidence>
<keyword evidence="6" id="KW-0460">Magnesium</keyword>
<dbReference type="SUPFAM" id="SSF55811">
    <property type="entry name" value="Nudix"/>
    <property type="match status" value="1"/>
</dbReference>
<comment type="cofactor">
    <cofactor evidence="1">
        <name>Mg(2+)</name>
        <dbReference type="ChEBI" id="CHEBI:18420"/>
    </cofactor>
</comment>
<sequence>MRIEDIDWARWEPEQEATLLFVIRDGQILLIHKKRGLGAGKVNGPGGHVEHGETPAACAVREVEEELGITPLGVEPCGELRFQFTDGLSLLVHVFRAGDCRGEPRESDEAIPFWVPVDEIPFDRMWADDRIWFPWMLRGERFAGRFTFDGDALLNFELHRAPSGLP</sequence>
<dbReference type="GO" id="GO:0106377">
    <property type="term" value="F:2-hydroxy-ATP hydrolase activity"/>
    <property type="evidence" value="ECO:0007669"/>
    <property type="project" value="RHEA"/>
</dbReference>
<feature type="domain" description="Nudix hydrolase" evidence="22">
    <location>
        <begin position="13"/>
        <end position="138"/>
    </location>
</feature>
<evidence type="ECO:0000256" key="7">
    <source>
        <dbReference type="ARBA" id="ARBA00024448"/>
    </source>
</evidence>
<dbReference type="GO" id="GO:0046872">
    <property type="term" value="F:metal ion binding"/>
    <property type="evidence" value="ECO:0007669"/>
    <property type="project" value="UniProtKB-KW"/>
</dbReference>
<evidence type="ECO:0000256" key="20">
    <source>
        <dbReference type="ARBA" id="ARBA00049032"/>
    </source>
</evidence>
<evidence type="ECO:0000256" key="3">
    <source>
        <dbReference type="ARBA" id="ARBA00011245"/>
    </source>
</evidence>
<comment type="similarity">
    <text evidence="2">Belongs to the Nudix hydrolase family.</text>
</comment>
<evidence type="ECO:0000256" key="10">
    <source>
        <dbReference type="ARBA" id="ARBA00024596"/>
    </source>
</evidence>
<dbReference type="Proteomes" id="UP000249818">
    <property type="component" value="Chromosome BARAN1"/>
</dbReference>
<dbReference type="InterPro" id="IPR003563">
    <property type="entry name" value="8ODP"/>
</dbReference>
<evidence type="ECO:0000256" key="21">
    <source>
        <dbReference type="ARBA" id="ARBA00053094"/>
    </source>
</evidence>
<accession>A0A2X3KJ45</accession>
<dbReference type="PRINTS" id="PR01403">
    <property type="entry name" value="8OXTPHPHTASE"/>
</dbReference>
<dbReference type="GO" id="GO:0008828">
    <property type="term" value="F:dATP diphosphatase activity"/>
    <property type="evidence" value="ECO:0007669"/>
    <property type="project" value="UniProtKB-EC"/>
</dbReference>
<proteinExistence type="inferred from homology"/>
<dbReference type="Gene3D" id="3.90.79.10">
    <property type="entry name" value="Nucleoside Triphosphate Pyrophosphohydrolase"/>
    <property type="match status" value="1"/>
</dbReference>
<dbReference type="GO" id="GO:0106378">
    <property type="term" value="F:2-hydroxy-dATP hydrolase activity"/>
    <property type="evidence" value="ECO:0007669"/>
    <property type="project" value="RHEA"/>
</dbReference>
<comment type="catalytic activity">
    <reaction evidence="9">
        <text>8-oxo-dGTP + H2O = 8-oxo-dGMP + diphosphate + H(+)</text>
        <dbReference type="Rhea" id="RHEA:31575"/>
        <dbReference type="ChEBI" id="CHEBI:15377"/>
        <dbReference type="ChEBI" id="CHEBI:15378"/>
        <dbReference type="ChEBI" id="CHEBI:33019"/>
        <dbReference type="ChEBI" id="CHEBI:63224"/>
        <dbReference type="ChEBI" id="CHEBI:77896"/>
    </reaction>
    <physiologicalReaction direction="left-to-right" evidence="9">
        <dbReference type="Rhea" id="RHEA:31576"/>
    </physiologicalReaction>
</comment>
<dbReference type="EMBL" id="LS483254">
    <property type="protein sequence ID" value="SQD92392.1"/>
    <property type="molecule type" value="Genomic_DNA"/>
</dbReference>
<evidence type="ECO:0000256" key="1">
    <source>
        <dbReference type="ARBA" id="ARBA00001946"/>
    </source>
</evidence>
<evidence type="ECO:0000256" key="16">
    <source>
        <dbReference type="ARBA" id="ARBA00031927"/>
    </source>
</evidence>
<dbReference type="AlphaFoldDB" id="A0A2X3KJ45"/>
<evidence type="ECO:0000256" key="12">
    <source>
        <dbReference type="ARBA" id="ARBA00026218"/>
    </source>
</evidence>
<dbReference type="GO" id="GO:0005737">
    <property type="term" value="C:cytoplasm"/>
    <property type="evidence" value="ECO:0007669"/>
    <property type="project" value="TreeGrafter"/>
</dbReference>
<comment type="catalytic activity">
    <reaction evidence="20">
        <text>N(6)-methyl-dATP + H2O = N(6)-methyl-dAMP + diphosphate + H(+)</text>
        <dbReference type="Rhea" id="RHEA:67604"/>
        <dbReference type="ChEBI" id="CHEBI:15377"/>
        <dbReference type="ChEBI" id="CHEBI:15378"/>
        <dbReference type="ChEBI" id="CHEBI:33019"/>
        <dbReference type="ChEBI" id="CHEBI:169976"/>
        <dbReference type="ChEBI" id="CHEBI:172872"/>
    </reaction>
    <physiologicalReaction direction="left-to-right" evidence="20">
        <dbReference type="Rhea" id="RHEA:67605"/>
    </physiologicalReaction>
</comment>
<evidence type="ECO:0000256" key="5">
    <source>
        <dbReference type="ARBA" id="ARBA00022801"/>
    </source>
</evidence>
<dbReference type="CDD" id="cd03427">
    <property type="entry name" value="NUDIX_MTH1_Nudt1"/>
    <property type="match status" value="1"/>
</dbReference>
<evidence type="ECO:0000256" key="18">
    <source>
        <dbReference type="ARBA" id="ARBA00048002"/>
    </source>
</evidence>
<evidence type="ECO:0000256" key="6">
    <source>
        <dbReference type="ARBA" id="ARBA00022842"/>
    </source>
</evidence>
<comment type="function">
    <text evidence="21">Oxidized purine nucleoside triphosphate hydrolase which is a prominent sanitizer of the oxidized nucleotide pool. Catalyzes the hydrolysis of 2-oxo-dATP (2-hydroxy-dATP) into 2-oxo-dAMP. Also has a significant hydrolase activity toward 2-oxo-ATP, 8-oxo-dGTP and 8-oxo-dATP. Through the hydrolysis of oxidized purine nucleoside triphosphates, prevents their incorporation into DNA and the subsequent transversions A:T to C:G and G:C to T:A. Also catalyzes the hydrolysis of methylated purine nucleoside triphosphate preventing their integration into DNA. Through this antimutagenic activity protects cells from oxidative stress.</text>
</comment>
<dbReference type="GO" id="GO:0106433">
    <property type="term" value="F:O6-methyl-dGTP hydrolase activity"/>
    <property type="evidence" value="ECO:0007669"/>
    <property type="project" value="RHEA"/>
</dbReference>
<dbReference type="PANTHER" id="PTHR43758:SF2">
    <property type="entry name" value="OXIDIZED PURINE NUCLEOSIDE TRIPHOSPHATE HYDROLASE"/>
    <property type="match status" value="1"/>
</dbReference>
<keyword evidence="5 23" id="KW-0378">Hydrolase</keyword>
<evidence type="ECO:0000256" key="4">
    <source>
        <dbReference type="ARBA" id="ARBA00022723"/>
    </source>
</evidence>
<protein>
    <recommendedName>
        <fullName evidence="12">Oxidized purine nucleoside triphosphate hydrolase</fullName>
        <ecNumber evidence="11">3.6.1.56</ecNumber>
    </recommendedName>
    <alternativeName>
        <fullName evidence="16">2-hydroxy-dATP diphosphatase</fullName>
    </alternativeName>
    <alternativeName>
        <fullName evidence="15">7,8-dihydro-8-oxoguanine triphosphatase</fullName>
    </alternativeName>
    <alternativeName>
        <fullName evidence="14">8-oxo-dGTPase</fullName>
    </alternativeName>
    <alternativeName>
        <fullName evidence="17">Methylated purine nucleoside triphosphate hydrolase</fullName>
    </alternativeName>
    <alternativeName>
        <fullName evidence="13">Nucleoside diphosphate-linked moiety X motif 1</fullName>
    </alternativeName>
</protein>
<comment type="catalytic activity">
    <reaction evidence="19">
        <text>O(6)-methyl-dGTP + H2O = O(6)-methyl-dGMP + diphosphate + H(+)</text>
        <dbReference type="Rhea" id="RHEA:67600"/>
        <dbReference type="ChEBI" id="CHEBI:15377"/>
        <dbReference type="ChEBI" id="CHEBI:15378"/>
        <dbReference type="ChEBI" id="CHEBI:33019"/>
        <dbReference type="ChEBI" id="CHEBI:169974"/>
        <dbReference type="ChEBI" id="CHEBI:169975"/>
    </reaction>
    <physiologicalReaction direction="left-to-right" evidence="19">
        <dbReference type="Rhea" id="RHEA:67601"/>
    </physiologicalReaction>
</comment>
<dbReference type="GO" id="GO:0008413">
    <property type="term" value="F:8-oxo-7,8-dihydroguanosine triphosphate pyrophosphatase activity"/>
    <property type="evidence" value="ECO:0007669"/>
    <property type="project" value="InterPro"/>
</dbReference>
<dbReference type="PANTHER" id="PTHR43758">
    <property type="entry name" value="7,8-DIHYDRO-8-OXOGUANINE TRIPHOSPHATASE"/>
    <property type="match status" value="1"/>
</dbReference>
<evidence type="ECO:0000256" key="9">
    <source>
        <dbReference type="ARBA" id="ARBA00024486"/>
    </source>
</evidence>
<evidence type="ECO:0000256" key="11">
    <source>
        <dbReference type="ARBA" id="ARBA00026103"/>
    </source>
</evidence>
<dbReference type="RefSeq" id="WP_122030619.1">
    <property type="nucleotide sequence ID" value="NZ_LS483254.1"/>
</dbReference>
<dbReference type="InterPro" id="IPR000086">
    <property type="entry name" value="NUDIX_hydrolase_dom"/>
</dbReference>
<keyword evidence="4" id="KW-0479">Metal-binding</keyword>
<comment type="catalytic activity">
    <reaction evidence="7">
        <text>8-oxo-dATP + H2O = 8-oxo-dAMP + diphosphate + H(+)</text>
        <dbReference type="Rhea" id="RHEA:65396"/>
        <dbReference type="ChEBI" id="CHEBI:15377"/>
        <dbReference type="ChEBI" id="CHEBI:15378"/>
        <dbReference type="ChEBI" id="CHEBI:33019"/>
        <dbReference type="ChEBI" id="CHEBI:71361"/>
        <dbReference type="ChEBI" id="CHEBI:172871"/>
    </reaction>
    <physiologicalReaction direction="left-to-right" evidence="7">
        <dbReference type="Rhea" id="RHEA:65397"/>
    </physiologicalReaction>
</comment>
<dbReference type="PROSITE" id="PS51462">
    <property type="entry name" value="NUDIX"/>
    <property type="match status" value="1"/>
</dbReference>
<dbReference type="Pfam" id="PF00293">
    <property type="entry name" value="NUDIX"/>
    <property type="match status" value="1"/>
</dbReference>
<dbReference type="GO" id="GO:0106431">
    <property type="term" value="F:N6-methyl-(d)ATP hydrolase activity"/>
    <property type="evidence" value="ECO:0007669"/>
    <property type="project" value="RHEA"/>
</dbReference>
<comment type="catalytic activity">
    <reaction evidence="10">
        <text>2-oxo-ATP + H2O = 2-oxo-AMP + diphosphate + H(+)</text>
        <dbReference type="Rhea" id="RHEA:67392"/>
        <dbReference type="ChEBI" id="CHEBI:15377"/>
        <dbReference type="ChEBI" id="CHEBI:15378"/>
        <dbReference type="ChEBI" id="CHEBI:33019"/>
        <dbReference type="ChEBI" id="CHEBI:71395"/>
        <dbReference type="ChEBI" id="CHEBI:172878"/>
    </reaction>
    <physiologicalReaction direction="left-to-right" evidence="10">
        <dbReference type="Rhea" id="RHEA:67393"/>
    </physiologicalReaction>
</comment>
<comment type="catalytic activity">
    <reaction evidence="8">
        <text>2-oxo-dATP + H2O = 2-oxo-dAMP + diphosphate + H(+)</text>
        <dbReference type="Rhea" id="RHEA:31583"/>
        <dbReference type="ChEBI" id="CHEBI:15377"/>
        <dbReference type="ChEBI" id="CHEBI:15378"/>
        <dbReference type="ChEBI" id="CHEBI:33019"/>
        <dbReference type="ChEBI" id="CHEBI:63212"/>
        <dbReference type="ChEBI" id="CHEBI:77897"/>
        <dbReference type="EC" id="3.6.1.56"/>
    </reaction>
    <physiologicalReaction direction="left-to-right" evidence="8">
        <dbReference type="Rhea" id="RHEA:31584"/>
    </physiologicalReaction>
</comment>
<dbReference type="GO" id="GO:0035539">
    <property type="term" value="F:8-oxo-7,8-dihydrodeoxyguanosine triphosphate pyrophosphatase activity"/>
    <property type="evidence" value="ECO:0007669"/>
    <property type="project" value="RHEA"/>
</dbReference>
<comment type="subunit">
    <text evidence="3">Monomer.</text>
</comment>
<organism evidence="23 24">
    <name type="scientific">Candidatus Bipolaricaulis anaerobius</name>
    <dbReference type="NCBI Taxonomy" id="2026885"/>
    <lineage>
        <taxon>Bacteria</taxon>
        <taxon>Candidatus Bipolaricaulota</taxon>
        <taxon>Candidatus Bipolaricaulia</taxon>
        <taxon>Candidatus Bipolaricaulales</taxon>
        <taxon>Candidatus Bipolaricaulaceae</taxon>
        <taxon>Candidatus Bipolaricaulis</taxon>
    </lineage>
</organism>
<evidence type="ECO:0000313" key="23">
    <source>
        <dbReference type="EMBL" id="SQD92392.1"/>
    </source>
</evidence>
<dbReference type="InterPro" id="IPR020084">
    <property type="entry name" value="NUDIX_hydrolase_CS"/>
</dbReference>
<dbReference type="EC" id="3.6.1.56" evidence="11"/>
<dbReference type="GO" id="GO:0042262">
    <property type="term" value="P:DNA protection"/>
    <property type="evidence" value="ECO:0007669"/>
    <property type="project" value="InterPro"/>
</dbReference>
<evidence type="ECO:0000256" key="15">
    <source>
        <dbReference type="ARBA" id="ARBA00030682"/>
    </source>
</evidence>
<keyword evidence="24" id="KW-1185">Reference proteome</keyword>
<evidence type="ECO:0000256" key="14">
    <source>
        <dbReference type="ARBA" id="ARBA00030634"/>
    </source>
</evidence>
<evidence type="ECO:0000259" key="22">
    <source>
        <dbReference type="PROSITE" id="PS51462"/>
    </source>
</evidence>
<reference evidence="24" key="1">
    <citation type="submission" date="2018-05" db="EMBL/GenBank/DDBJ databases">
        <authorList>
            <person name="Hao L."/>
        </authorList>
    </citation>
    <scope>NUCLEOTIDE SEQUENCE [LARGE SCALE GENOMIC DNA]</scope>
</reference>
<evidence type="ECO:0000313" key="24">
    <source>
        <dbReference type="Proteomes" id="UP000249818"/>
    </source>
</evidence>
<dbReference type="KEGG" id="bana:BARAN1_0367"/>
<dbReference type="OrthoDB" id="9804563at2"/>
<name>A0A2X3KJ45_9BACT</name>
<comment type="catalytic activity">
    <reaction evidence="18">
        <text>N(6)-methyl-ATP + H2O = N(6)-methyl-AMP + diphosphate + H(+)</text>
        <dbReference type="Rhea" id="RHEA:67608"/>
        <dbReference type="ChEBI" id="CHEBI:15377"/>
        <dbReference type="ChEBI" id="CHEBI:15378"/>
        <dbReference type="ChEBI" id="CHEBI:33019"/>
        <dbReference type="ChEBI" id="CHEBI:144842"/>
        <dbReference type="ChEBI" id="CHEBI:172873"/>
    </reaction>
    <physiologicalReaction direction="left-to-right" evidence="18">
        <dbReference type="Rhea" id="RHEA:67609"/>
    </physiologicalReaction>
</comment>
<evidence type="ECO:0000256" key="19">
    <source>
        <dbReference type="ARBA" id="ARBA00048894"/>
    </source>
</evidence>
<evidence type="ECO:0000256" key="2">
    <source>
        <dbReference type="ARBA" id="ARBA00005582"/>
    </source>
</evidence>
<dbReference type="InterPro" id="IPR015797">
    <property type="entry name" value="NUDIX_hydrolase-like_dom_sf"/>
</dbReference>